<feature type="domain" description="SDA1 N-terminal" evidence="9">
    <location>
        <begin position="25"/>
        <end position="184"/>
    </location>
</feature>
<accession>A0ABY6K0X5</accession>
<feature type="domain" description="SDA1 middle" evidence="8">
    <location>
        <begin position="285"/>
        <end position="447"/>
    </location>
</feature>
<reference evidence="11 12" key="1">
    <citation type="submission" date="2022-01" db="EMBL/GenBank/DDBJ databases">
        <title>A chromosomal length assembly of Cordylochernes scorpioides.</title>
        <authorList>
            <person name="Zeh D."/>
            <person name="Zeh J."/>
        </authorList>
    </citation>
    <scope>NUCLEOTIDE SEQUENCE [LARGE SCALE GENOMIC DNA]</scope>
    <source>
        <strain evidence="11">IN4F17</strain>
        <tissue evidence="11">Whole Body</tissue>
    </source>
</reference>
<evidence type="ECO:0000256" key="5">
    <source>
        <dbReference type="ARBA" id="ARBA00023242"/>
    </source>
</evidence>
<feature type="compositionally biased region" description="Acidic residues" evidence="7">
    <location>
        <begin position="406"/>
        <end position="417"/>
    </location>
</feature>
<dbReference type="Pfam" id="PF21638">
    <property type="entry name" value="SDA1_C"/>
    <property type="match status" value="1"/>
</dbReference>
<feature type="region of interest" description="Disordered" evidence="7">
    <location>
        <begin position="241"/>
        <end position="361"/>
    </location>
</feature>
<protein>
    <recommendedName>
        <fullName evidence="6">Protein SDA1</fullName>
    </recommendedName>
</protein>
<dbReference type="PANTHER" id="PTHR12730">
    <property type="entry name" value="HSDA/SDA1-RELATED"/>
    <property type="match status" value="1"/>
</dbReference>
<dbReference type="Pfam" id="PF08158">
    <property type="entry name" value="SDA1_HEAT"/>
    <property type="match status" value="1"/>
</dbReference>
<dbReference type="PANTHER" id="PTHR12730:SF0">
    <property type="entry name" value="PROTEIN SDA1 HOMOLOG"/>
    <property type="match status" value="1"/>
</dbReference>
<dbReference type="InterPro" id="IPR027312">
    <property type="entry name" value="Sda1"/>
</dbReference>
<evidence type="ECO:0000256" key="4">
    <source>
        <dbReference type="ARBA" id="ARBA00022927"/>
    </source>
</evidence>
<feature type="compositionally biased region" description="Basic residues" evidence="7">
    <location>
        <begin position="499"/>
        <end position="509"/>
    </location>
</feature>
<evidence type="ECO:0000256" key="3">
    <source>
        <dbReference type="ARBA" id="ARBA00022517"/>
    </source>
</evidence>
<evidence type="ECO:0000259" key="8">
    <source>
        <dbReference type="Pfam" id="PF05285"/>
    </source>
</evidence>
<evidence type="ECO:0000256" key="6">
    <source>
        <dbReference type="RuleBase" id="RU365057"/>
    </source>
</evidence>
<evidence type="ECO:0000256" key="1">
    <source>
        <dbReference type="ARBA" id="ARBA00005783"/>
    </source>
</evidence>
<gene>
    <name evidence="11" type="ORF">LAZ67_2001109</name>
</gene>
<keyword evidence="2 6" id="KW-0813">Transport</keyword>
<name>A0ABY6K0X5_9ARAC</name>
<feature type="domain" description="SDA1 C-terminal" evidence="10">
    <location>
        <begin position="462"/>
        <end position="506"/>
    </location>
</feature>
<evidence type="ECO:0000259" key="10">
    <source>
        <dbReference type="Pfam" id="PF21638"/>
    </source>
</evidence>
<dbReference type="EMBL" id="CP092864">
    <property type="protein sequence ID" value="UYV62564.1"/>
    <property type="molecule type" value="Genomic_DNA"/>
</dbReference>
<feature type="compositionally biased region" description="Basic residues" evidence="7">
    <location>
        <begin position="467"/>
        <end position="490"/>
    </location>
</feature>
<evidence type="ECO:0000259" key="9">
    <source>
        <dbReference type="Pfam" id="PF08158"/>
    </source>
</evidence>
<comment type="similarity">
    <text evidence="1 6">Belongs to the SDA1 family.</text>
</comment>
<organism evidence="11 12">
    <name type="scientific">Cordylochernes scorpioides</name>
    <dbReference type="NCBI Taxonomy" id="51811"/>
    <lineage>
        <taxon>Eukaryota</taxon>
        <taxon>Metazoa</taxon>
        <taxon>Ecdysozoa</taxon>
        <taxon>Arthropoda</taxon>
        <taxon>Chelicerata</taxon>
        <taxon>Arachnida</taxon>
        <taxon>Pseudoscorpiones</taxon>
        <taxon>Cheliferoidea</taxon>
        <taxon>Chernetidae</taxon>
        <taxon>Cordylochernes</taxon>
    </lineage>
</organism>
<dbReference type="InterPro" id="IPR007949">
    <property type="entry name" value="SDA1_MD"/>
</dbReference>
<keyword evidence="4 6" id="KW-0653">Protein transport</keyword>
<sequence length="509" mass="58404">MIIMVAVRLCTYKCARAPCEHVVVFQKSGKKNKGQEFHFSAILLIYDPQVHVVQAMIIMVEMAEKLLSKVKILKEGFEVKMLMMELISRLIGLHELMVPNFYSHLIKLIQPHQKEVTKILLFLAQSTHQLVPPEDIQGCVHSIANNFVTDRSSVEVMTVGSATVTPHAITEELLQDLVQYRYHKHKNVVMAANSLMKLYRDIDPNMLNRKDRGRPTQAMAELELPQYGELTAKEFIPGAEVLGDDDDEEAAASKNTKSSTEKDDGSKEEDDSEEEWEDEEEDGSNDEEEANNEEEDDEANLDDDKEETNAASDDDEANSEEDDEEDEEEDEEDDDEEEVSVGEKAAPKPNHMPRDVALQQDRAKAIEISHTRIFSQEDFRKMKAAQLSKKLHGALPKKLKRRAAEMEEEEEESEEESRGDLPSLGDIERVHKRFKLDKETRLATAMELKKNKPKFKLNTSTGDSNRVKKKNKPFQMVKHKYRQKAKRSFKQRAMDLKKSLMKQKRKSHH</sequence>
<evidence type="ECO:0000256" key="7">
    <source>
        <dbReference type="SAM" id="MobiDB-lite"/>
    </source>
</evidence>
<keyword evidence="3 6" id="KW-0690">Ribosome biogenesis</keyword>
<dbReference type="InterPro" id="IPR012977">
    <property type="entry name" value="SDA1_N"/>
</dbReference>
<dbReference type="InterPro" id="IPR048292">
    <property type="entry name" value="SDA1_C"/>
</dbReference>
<evidence type="ECO:0000313" key="11">
    <source>
        <dbReference type="EMBL" id="UYV62564.1"/>
    </source>
</evidence>
<feature type="region of interest" description="Disordered" evidence="7">
    <location>
        <begin position="396"/>
        <end position="425"/>
    </location>
</feature>
<proteinExistence type="inferred from homology"/>
<keyword evidence="5 6" id="KW-0539">Nucleus</keyword>
<evidence type="ECO:0000313" key="12">
    <source>
        <dbReference type="Proteomes" id="UP001235939"/>
    </source>
</evidence>
<comment type="function">
    <text evidence="6">Required for 60S pre-ribosomal subunits export to the cytoplasm.</text>
</comment>
<feature type="region of interest" description="Disordered" evidence="7">
    <location>
        <begin position="450"/>
        <end position="509"/>
    </location>
</feature>
<dbReference type="Pfam" id="PF05285">
    <property type="entry name" value="SDA1_dom"/>
    <property type="match status" value="1"/>
</dbReference>
<keyword evidence="12" id="KW-1185">Reference proteome</keyword>
<evidence type="ECO:0000256" key="2">
    <source>
        <dbReference type="ARBA" id="ARBA00022448"/>
    </source>
</evidence>
<comment type="subcellular location">
    <subcellularLocation>
        <location evidence="6">Nucleus</location>
        <location evidence="6">Nucleolus</location>
    </subcellularLocation>
</comment>
<feature type="compositionally biased region" description="Acidic residues" evidence="7">
    <location>
        <begin position="266"/>
        <end position="340"/>
    </location>
</feature>
<dbReference type="Proteomes" id="UP001235939">
    <property type="component" value="Chromosome 02"/>
</dbReference>